<sequence>MEQKVELADAIEAIRQELLDAAARGAGQPIQFEVGPVQLEFTVELKKDARAKGGVKAWVLSGDLEAGVAHGRVHKVSVTLNPRQAGTTDSPLVGNPDQGSADGFAVDR</sequence>
<feature type="region of interest" description="Disordered" evidence="1">
    <location>
        <begin position="79"/>
        <end position="108"/>
    </location>
</feature>
<name>A0ABW0VD43_9ACTN</name>
<evidence type="ECO:0000259" key="2">
    <source>
        <dbReference type="Pfam" id="PF19631"/>
    </source>
</evidence>
<accession>A0ABW0VD43</accession>
<keyword evidence="4" id="KW-1185">Reference proteome</keyword>
<feature type="domain" description="Trypsin-co-occurring" evidence="2">
    <location>
        <begin position="5"/>
        <end position="82"/>
    </location>
</feature>
<dbReference type="EMBL" id="JBHSOC010000023">
    <property type="protein sequence ID" value="MFC5642769.1"/>
    <property type="molecule type" value="Genomic_DNA"/>
</dbReference>
<reference evidence="4" key="1">
    <citation type="journal article" date="2019" name="Int. J. Syst. Evol. Microbiol.">
        <title>The Global Catalogue of Microorganisms (GCM) 10K type strain sequencing project: providing services to taxonomists for standard genome sequencing and annotation.</title>
        <authorList>
            <consortium name="The Broad Institute Genomics Platform"/>
            <consortium name="The Broad Institute Genome Sequencing Center for Infectious Disease"/>
            <person name="Wu L."/>
            <person name="Ma J."/>
        </authorList>
    </citation>
    <scope>NUCLEOTIDE SEQUENCE [LARGE SCALE GENOMIC DNA]</scope>
    <source>
        <strain evidence="4">CGMCC 4.1622</strain>
    </source>
</reference>
<evidence type="ECO:0000313" key="3">
    <source>
        <dbReference type="EMBL" id="MFC5642769.1"/>
    </source>
</evidence>
<dbReference type="InterPro" id="IPR045608">
    <property type="entry name" value="Trypco2"/>
</dbReference>
<comment type="caution">
    <text evidence="3">The sequence shown here is derived from an EMBL/GenBank/DDBJ whole genome shotgun (WGS) entry which is preliminary data.</text>
</comment>
<protein>
    <submittedName>
        <fullName evidence="3">Trypco2 family protein</fullName>
    </submittedName>
</protein>
<evidence type="ECO:0000313" key="4">
    <source>
        <dbReference type="Proteomes" id="UP001596066"/>
    </source>
</evidence>
<proteinExistence type="predicted"/>
<dbReference type="RefSeq" id="WP_346142674.1">
    <property type="nucleotide sequence ID" value="NZ_BAAAUA010000010.1"/>
</dbReference>
<organism evidence="3 4">
    <name type="scientific">Kitasatospora cinereorecta</name>
    <dbReference type="NCBI Taxonomy" id="285560"/>
    <lineage>
        <taxon>Bacteria</taxon>
        <taxon>Bacillati</taxon>
        <taxon>Actinomycetota</taxon>
        <taxon>Actinomycetes</taxon>
        <taxon>Kitasatosporales</taxon>
        <taxon>Streptomycetaceae</taxon>
        <taxon>Kitasatospora</taxon>
    </lineage>
</organism>
<gene>
    <name evidence="3" type="ORF">ACFPZF_15580</name>
</gene>
<evidence type="ECO:0000256" key="1">
    <source>
        <dbReference type="SAM" id="MobiDB-lite"/>
    </source>
</evidence>
<dbReference type="Proteomes" id="UP001596066">
    <property type="component" value="Unassembled WGS sequence"/>
</dbReference>
<feature type="compositionally biased region" description="Polar residues" evidence="1">
    <location>
        <begin position="79"/>
        <end position="90"/>
    </location>
</feature>
<dbReference type="Pfam" id="PF19631">
    <property type="entry name" value="Trypco2"/>
    <property type="match status" value="1"/>
</dbReference>